<accession>A0ABX2T3V2</accession>
<comment type="caution">
    <text evidence="4">The sequence shown here is derived from an EMBL/GenBank/DDBJ whole genome shotgun (WGS) entry which is preliminary data.</text>
</comment>
<evidence type="ECO:0000313" key="4">
    <source>
        <dbReference type="EMBL" id="NYZ19007.1"/>
    </source>
</evidence>
<dbReference type="PROSITE" id="PS51318">
    <property type="entry name" value="TAT"/>
    <property type="match status" value="1"/>
</dbReference>
<dbReference type="InterPro" id="IPR052900">
    <property type="entry name" value="Phospholipid_Metab_Enz"/>
</dbReference>
<feature type="signal peptide" evidence="1">
    <location>
        <begin position="1"/>
        <end position="29"/>
    </location>
</feature>
<proteinExistence type="predicted"/>
<dbReference type="InterPro" id="IPR018946">
    <property type="entry name" value="PhoD-like_MPP"/>
</dbReference>
<dbReference type="Pfam" id="PF09423">
    <property type="entry name" value="PhoD"/>
    <property type="match status" value="1"/>
</dbReference>
<dbReference type="InterPro" id="IPR032093">
    <property type="entry name" value="PhoD_N"/>
</dbReference>
<evidence type="ECO:0000259" key="3">
    <source>
        <dbReference type="Pfam" id="PF16655"/>
    </source>
</evidence>
<evidence type="ECO:0000256" key="1">
    <source>
        <dbReference type="SAM" id="SignalP"/>
    </source>
</evidence>
<feature type="chain" id="PRO_5045422206" evidence="1">
    <location>
        <begin position="30"/>
        <end position="526"/>
    </location>
</feature>
<dbReference type="EMBL" id="JABFDB010000001">
    <property type="protein sequence ID" value="NYZ19007.1"/>
    <property type="molecule type" value="Genomic_DNA"/>
</dbReference>
<evidence type="ECO:0000259" key="2">
    <source>
        <dbReference type="Pfam" id="PF09423"/>
    </source>
</evidence>
<dbReference type="Gene3D" id="3.60.21.70">
    <property type="entry name" value="PhoD-like phosphatase"/>
    <property type="match status" value="1"/>
</dbReference>
<dbReference type="InterPro" id="IPR038607">
    <property type="entry name" value="PhoD-like_sf"/>
</dbReference>
<dbReference type="Proteomes" id="UP000584642">
    <property type="component" value="Unassembled WGS sequence"/>
</dbReference>
<dbReference type="InterPro" id="IPR006311">
    <property type="entry name" value="TAT_signal"/>
</dbReference>
<dbReference type="SUPFAM" id="SSF56300">
    <property type="entry name" value="Metallo-dependent phosphatases"/>
    <property type="match status" value="1"/>
</dbReference>
<keyword evidence="5" id="KW-1185">Reference proteome</keyword>
<dbReference type="Gene3D" id="2.60.40.380">
    <property type="entry name" value="Purple acid phosphatase-like, N-terminal"/>
    <property type="match status" value="1"/>
</dbReference>
<evidence type="ECO:0000313" key="5">
    <source>
        <dbReference type="Proteomes" id="UP000584642"/>
    </source>
</evidence>
<organism evidence="4 5">
    <name type="scientific">Azospirillum oleiclasticum</name>
    <dbReference type="NCBI Taxonomy" id="2735135"/>
    <lineage>
        <taxon>Bacteria</taxon>
        <taxon>Pseudomonadati</taxon>
        <taxon>Pseudomonadota</taxon>
        <taxon>Alphaproteobacteria</taxon>
        <taxon>Rhodospirillales</taxon>
        <taxon>Azospirillaceae</taxon>
        <taxon>Azospirillum</taxon>
    </lineage>
</organism>
<name>A0ABX2T3V2_9PROT</name>
<dbReference type="Pfam" id="PF16655">
    <property type="entry name" value="PhoD_N"/>
    <property type="match status" value="1"/>
</dbReference>
<dbReference type="PANTHER" id="PTHR43606">
    <property type="entry name" value="PHOSPHATASE, PUTATIVE (AFU_ORTHOLOGUE AFUA_6G08710)-RELATED"/>
    <property type="match status" value="1"/>
</dbReference>
<gene>
    <name evidence="4" type="ORF">HND93_04730</name>
</gene>
<sequence>MTARSFPIGRRGFIAGAAAGLVTARSALAAPGIITGDASRPGMPSGVQTADPTGDRCMLWCRSDRPSRMMVEWATNERFAGAVSIDGPLALQDSDFTGRLDLTGLPPGADIFYRVRFQDATDVNVFSEPLTGRFRTPGTERRNLSFCFSGDETGQGWGIDPAFGGLKMYDTMLAFAPDFFIHSGDQIYADQPLPTEVKLADGKLWRNIVTPAKSKVAETLTEFRGNYAYNLTDENKRRFLAEVPLLVQWDDHDVKNNWFPGQIHDDSRYKVKSVSLLSAYARRAMFDYNAFRILGEDPERTYRSVPYGPSLDVFMTDVRSQRGPNTRNRQGEPGSATAFFGPAQLAWLKRGLKESKAVWKVVACSLPISYVNDDYNTYMPKGSFEGWANRDDGAPLGRELELADLLSFIKENRIRNVVWVSADVHFAAAIRHEPSRAGFTGFDPFWEFIAGPMHAGTYGPSTLDLTFGPDVRYLSVPADLAQNRPPTEGLQFFGHAAIDGQTDVMTVRLHDITGKELNRTVIEPEV</sequence>
<dbReference type="CDD" id="cd07389">
    <property type="entry name" value="MPP_PhoD"/>
    <property type="match status" value="1"/>
</dbReference>
<reference evidence="4 5" key="1">
    <citation type="submission" date="2020-05" db="EMBL/GenBank/DDBJ databases">
        <title>Azospirillum oleiclasticum sp. nov, a nitrogen-fixing and heavy crude oil-emulsifying bacterium isolated from the crude oil of Yumen Oilfield.</title>
        <authorList>
            <person name="Wu D."/>
            <person name="Cai M."/>
            <person name="Zhang X."/>
        </authorList>
    </citation>
    <scope>NUCLEOTIDE SEQUENCE [LARGE SCALE GENOMIC DNA]</scope>
    <source>
        <strain evidence="4 5">ROY-1-1-2</strain>
    </source>
</reference>
<protein>
    <submittedName>
        <fullName evidence="4">Alkaline phosphatase</fullName>
    </submittedName>
</protein>
<dbReference type="PANTHER" id="PTHR43606:SF1">
    <property type="entry name" value="PHOD-LIKE PHOSPHATASE METALLOPHOSPHATASE DOMAIN-CONTAINING PROTEIN"/>
    <property type="match status" value="1"/>
</dbReference>
<feature type="domain" description="Phospholipase D N-terminal" evidence="3">
    <location>
        <begin position="46"/>
        <end position="136"/>
    </location>
</feature>
<feature type="domain" description="PhoD-like phosphatase metallophosphatase" evidence="2">
    <location>
        <begin position="154"/>
        <end position="509"/>
    </location>
</feature>
<dbReference type="RefSeq" id="WP_180280695.1">
    <property type="nucleotide sequence ID" value="NZ_JABFDB010000001.1"/>
</dbReference>
<keyword evidence="1" id="KW-0732">Signal</keyword>
<dbReference type="InterPro" id="IPR029052">
    <property type="entry name" value="Metallo-depent_PP-like"/>
</dbReference>